<protein>
    <submittedName>
        <fullName evidence="1">Uncharacterized protein</fullName>
    </submittedName>
</protein>
<proteinExistence type="predicted"/>
<reference evidence="1 2" key="1">
    <citation type="submission" date="2016-10" db="EMBL/GenBank/DDBJ databases">
        <authorList>
            <person name="de Groot N.N."/>
        </authorList>
    </citation>
    <scope>NUCLEOTIDE SEQUENCE [LARGE SCALE GENOMIC DNA]</scope>
    <source>
        <strain evidence="1 2">Nm13</strain>
    </source>
</reference>
<dbReference type="Proteomes" id="UP000236753">
    <property type="component" value="Unassembled WGS sequence"/>
</dbReference>
<dbReference type="AlphaFoldDB" id="A0A1H5VEN3"/>
<evidence type="ECO:0000313" key="1">
    <source>
        <dbReference type="EMBL" id="SEF85822.1"/>
    </source>
</evidence>
<accession>A0A1H5VEN3</accession>
<gene>
    <name evidence="1" type="ORF">SAMN05216334_11258</name>
</gene>
<organism evidence="1 2">
    <name type="scientific">Nitrosomonas ureae</name>
    <dbReference type="NCBI Taxonomy" id="44577"/>
    <lineage>
        <taxon>Bacteria</taxon>
        <taxon>Pseudomonadati</taxon>
        <taxon>Pseudomonadota</taxon>
        <taxon>Betaproteobacteria</taxon>
        <taxon>Nitrosomonadales</taxon>
        <taxon>Nitrosomonadaceae</taxon>
        <taxon>Nitrosomonas</taxon>
    </lineage>
</organism>
<dbReference type="EMBL" id="FNUX01000012">
    <property type="protein sequence ID" value="SEF85822.1"/>
    <property type="molecule type" value="Genomic_DNA"/>
</dbReference>
<evidence type="ECO:0000313" key="2">
    <source>
        <dbReference type="Proteomes" id="UP000236753"/>
    </source>
</evidence>
<name>A0A1H5VEN3_9PROT</name>
<sequence length="134" mass="14281">MMRLLAVGTSYLAPIVGWADKGSPTSIAYHGTNPLFLPLFDVGFSPASQPTALGKQKTRKYQSPGFYFINNYNYDHNFASTSATVCPISDGVGQIVTPSSFSIATFSAALSPAEEMIAPAWPMRRPSGAVSPAM</sequence>